<evidence type="ECO:0000256" key="11">
    <source>
        <dbReference type="ARBA" id="ARBA00023235"/>
    </source>
</evidence>
<comment type="catalytic activity">
    <reaction evidence="14 15">
        <text>ATP + H2O = ADP + phosphate + H(+)</text>
        <dbReference type="Rhea" id="RHEA:13065"/>
        <dbReference type="ChEBI" id="CHEBI:15377"/>
        <dbReference type="ChEBI" id="CHEBI:15378"/>
        <dbReference type="ChEBI" id="CHEBI:30616"/>
        <dbReference type="ChEBI" id="CHEBI:43474"/>
        <dbReference type="ChEBI" id="CHEBI:456216"/>
        <dbReference type="EC" id="5.6.2.4"/>
    </reaction>
</comment>
<dbReference type="GO" id="GO:0016887">
    <property type="term" value="F:ATP hydrolysis activity"/>
    <property type="evidence" value="ECO:0007669"/>
    <property type="project" value="RHEA"/>
</dbReference>
<evidence type="ECO:0000256" key="1">
    <source>
        <dbReference type="ARBA" id="ARBA00007504"/>
    </source>
</evidence>
<evidence type="ECO:0000256" key="7">
    <source>
        <dbReference type="ARBA" id="ARBA00022840"/>
    </source>
</evidence>
<dbReference type="SUPFAM" id="SSF50249">
    <property type="entry name" value="Nucleic acid-binding proteins"/>
    <property type="match status" value="1"/>
</dbReference>
<dbReference type="Pfam" id="PF00271">
    <property type="entry name" value="Helicase_C"/>
    <property type="match status" value="1"/>
</dbReference>
<dbReference type="SMART" id="SM00487">
    <property type="entry name" value="DEXDc"/>
    <property type="match status" value="1"/>
</dbReference>
<keyword evidence="9 15" id="KW-0233">DNA recombination</keyword>
<dbReference type="PROSITE" id="PS51194">
    <property type="entry name" value="HELICASE_CTER"/>
    <property type="match status" value="1"/>
</dbReference>
<evidence type="ECO:0000259" key="16">
    <source>
        <dbReference type="PROSITE" id="PS51192"/>
    </source>
</evidence>
<evidence type="ECO:0000313" key="18">
    <source>
        <dbReference type="EMBL" id="PIP31611.1"/>
    </source>
</evidence>
<dbReference type="Pfam" id="PF17191">
    <property type="entry name" value="RecG_wedge"/>
    <property type="match status" value="1"/>
</dbReference>
<evidence type="ECO:0000256" key="5">
    <source>
        <dbReference type="ARBA" id="ARBA00022801"/>
    </source>
</evidence>
<evidence type="ECO:0000256" key="12">
    <source>
        <dbReference type="ARBA" id="ARBA00034617"/>
    </source>
</evidence>
<dbReference type="GO" id="GO:0006281">
    <property type="term" value="P:DNA repair"/>
    <property type="evidence" value="ECO:0007669"/>
    <property type="project" value="UniProtKB-UniRule"/>
</dbReference>
<comment type="similarity">
    <text evidence="1 15">Belongs to the helicase family. RecG subfamily.</text>
</comment>
<dbReference type="Proteomes" id="UP000230447">
    <property type="component" value="Unassembled WGS sequence"/>
</dbReference>
<dbReference type="InterPro" id="IPR014001">
    <property type="entry name" value="Helicase_ATP-bd"/>
</dbReference>
<feature type="domain" description="Helicase C-terminal" evidence="17">
    <location>
        <begin position="485"/>
        <end position="657"/>
    </location>
</feature>
<comment type="catalytic activity">
    <reaction evidence="12 15">
        <text>Couples ATP hydrolysis with the unwinding of duplex DNA by translocating in the 3'-5' direction.</text>
        <dbReference type="EC" id="5.6.2.4"/>
    </reaction>
</comment>
<dbReference type="SMART" id="SM00490">
    <property type="entry name" value="HELICc"/>
    <property type="match status" value="1"/>
</dbReference>
<keyword evidence="11" id="KW-0413">Isomerase</keyword>
<dbReference type="GO" id="GO:0006310">
    <property type="term" value="P:DNA recombination"/>
    <property type="evidence" value="ECO:0007669"/>
    <property type="project" value="UniProtKB-UniRule"/>
</dbReference>
<evidence type="ECO:0000256" key="6">
    <source>
        <dbReference type="ARBA" id="ARBA00022806"/>
    </source>
</evidence>
<dbReference type="InterPro" id="IPR033454">
    <property type="entry name" value="RecG_wedge"/>
</dbReference>
<comment type="function">
    <text evidence="15">Plays a critical role in recombination and DNA repair. Helps process Holliday junction intermediates to mature products by catalyzing branch migration. Has replication fork regression activity, unwinds stalled or blocked replication forks to make a HJ that can be resolved. Has a DNA unwinding activity characteristic of a DNA helicase with 3'-5' polarity.</text>
</comment>
<sequence length="723" mass="81972">MLLNFNSSIETLAKVGPIFSKRLCGLGIETIKDLLWYFPQRYEDFSQITPIKQAKLNEKACFCGTISQFTTKKTFKRGLFLTEALLQDKTACLRVVWFNQPYLAQTLKEKDLVCLAGKVAMDKGGIFLQSPSYEKVFEEENLTHTGRIIPIYPETKGISSRYLRYLVKQALKAALPSIQETLPENILKQQALLPLSKALTEIHFPSSFATLEMAKERFGFEEIFLIQLAVLKQKLKVQKQKAPSVPFKVELVKDLVAKLPFKLTDAQRKCSFQILKDLERKRPMSRLLEGDVGSGKTVVAVIAMLSCCKAGFQAALMAPTEILAQQHFNEVSKLLQPFKIKIALLTGKKDKIISQKIGYQTREGFKPETMEISRIKLLEKTKLGEINVLIGTHSLIQEKVKFNTSEKNGLALVVIDEQHRFGIKQRQKLVTGKSNKLLPHFLSMTATPIPRTLALTLYGNLDLSLLDEMPKGRKRITTEIVAPKERQRVYAFIKKEIKQGNQVFVICPRIELPEENEGNLSAKKSSWAEVKAVEEEYDKLSKVFFKSFKVEMLHGKMKPKEKEKIMLDFKRGKFDILVSTSVVEVGVDIPGATAMLIESAERFGLAQLHQFRGRIGRNKKEAFCFLFTESNSQKTKQRLKAILKAKNGFELAEYDLQIRGPGGLTSVKQWGLPDLAMLALKNLKLVEKTREQAKETLTNSPNLVQYPILREAVARFEKIAHLE</sequence>
<keyword evidence="5 15" id="KW-0378">Hydrolase</keyword>
<evidence type="ECO:0000256" key="2">
    <source>
        <dbReference type="ARBA" id="ARBA00017846"/>
    </source>
</evidence>
<dbReference type="Gene3D" id="3.40.50.300">
    <property type="entry name" value="P-loop containing nucleotide triphosphate hydrolases"/>
    <property type="match status" value="2"/>
</dbReference>
<dbReference type="GO" id="GO:0043138">
    <property type="term" value="F:3'-5' DNA helicase activity"/>
    <property type="evidence" value="ECO:0007669"/>
    <property type="project" value="UniProtKB-EC"/>
</dbReference>
<keyword evidence="8" id="KW-0238">DNA-binding</keyword>
<feature type="domain" description="Helicase ATP-binding" evidence="16">
    <location>
        <begin position="277"/>
        <end position="466"/>
    </location>
</feature>
<dbReference type="PROSITE" id="PS51192">
    <property type="entry name" value="HELICASE_ATP_BIND_1"/>
    <property type="match status" value="1"/>
</dbReference>
<keyword evidence="10 15" id="KW-0234">DNA repair</keyword>
<dbReference type="NCBIfam" id="NF008165">
    <property type="entry name" value="PRK10917.1-3"/>
    <property type="match status" value="1"/>
</dbReference>
<evidence type="ECO:0000259" key="17">
    <source>
        <dbReference type="PROSITE" id="PS51194"/>
    </source>
</evidence>
<dbReference type="InterPro" id="IPR027417">
    <property type="entry name" value="P-loop_NTPase"/>
</dbReference>
<evidence type="ECO:0000256" key="3">
    <source>
        <dbReference type="ARBA" id="ARBA00022741"/>
    </source>
</evidence>
<proteinExistence type="inferred from homology"/>
<organism evidence="18 19">
    <name type="scientific">bacterium (Candidatus Gribaldobacteria) CG23_combo_of_CG06-09_8_20_14_all_37_87_8</name>
    <dbReference type="NCBI Taxonomy" id="2014278"/>
    <lineage>
        <taxon>Bacteria</taxon>
        <taxon>Candidatus Gribaldobacteria</taxon>
    </lineage>
</organism>
<evidence type="ECO:0000313" key="19">
    <source>
        <dbReference type="Proteomes" id="UP000230447"/>
    </source>
</evidence>
<evidence type="ECO:0000256" key="14">
    <source>
        <dbReference type="ARBA" id="ARBA00048988"/>
    </source>
</evidence>
<dbReference type="InterPro" id="IPR011545">
    <property type="entry name" value="DEAD/DEAH_box_helicase_dom"/>
</dbReference>
<dbReference type="InterPro" id="IPR047112">
    <property type="entry name" value="RecG/Mfd"/>
</dbReference>
<reference evidence="18 19" key="1">
    <citation type="submission" date="2017-09" db="EMBL/GenBank/DDBJ databases">
        <title>Depth-based differentiation of microbial function through sediment-hosted aquifers and enrichment of novel symbionts in the deep terrestrial subsurface.</title>
        <authorList>
            <person name="Probst A.J."/>
            <person name="Ladd B."/>
            <person name="Jarett J.K."/>
            <person name="Geller-Mcgrath D.E."/>
            <person name="Sieber C.M."/>
            <person name="Emerson J.B."/>
            <person name="Anantharaman K."/>
            <person name="Thomas B.C."/>
            <person name="Malmstrom R."/>
            <person name="Stieglmeier M."/>
            <person name="Klingl A."/>
            <person name="Woyke T."/>
            <person name="Ryan C.M."/>
            <person name="Banfield J.F."/>
        </authorList>
    </citation>
    <scope>NUCLEOTIDE SEQUENCE [LARGE SCALE GENOMIC DNA]</scope>
    <source>
        <strain evidence="18">CG23_combo_of_CG06-09_8_20_14_all_37_87_8</strain>
    </source>
</reference>
<dbReference type="GO" id="GO:0003677">
    <property type="term" value="F:DNA binding"/>
    <property type="evidence" value="ECO:0007669"/>
    <property type="project" value="UniProtKB-KW"/>
</dbReference>
<dbReference type="EC" id="5.6.2.4" evidence="13 15"/>
<keyword evidence="7 15" id="KW-0067">ATP-binding</keyword>
<dbReference type="NCBIfam" id="TIGR00643">
    <property type="entry name" value="recG"/>
    <property type="match status" value="1"/>
</dbReference>
<dbReference type="PANTHER" id="PTHR47964">
    <property type="entry name" value="ATP-DEPENDENT DNA HELICASE HOMOLOG RECG, CHLOROPLASTIC"/>
    <property type="match status" value="1"/>
</dbReference>
<protein>
    <recommendedName>
        <fullName evidence="2 15">ATP-dependent DNA helicase RecG</fullName>
        <ecNumber evidence="13 15">5.6.2.4</ecNumber>
    </recommendedName>
</protein>
<dbReference type="EMBL" id="PCSB01000056">
    <property type="protein sequence ID" value="PIP31611.1"/>
    <property type="molecule type" value="Genomic_DNA"/>
</dbReference>
<evidence type="ECO:0000256" key="15">
    <source>
        <dbReference type="RuleBase" id="RU363016"/>
    </source>
</evidence>
<keyword evidence="4 15" id="KW-0227">DNA damage</keyword>
<keyword evidence="3 15" id="KW-0547">Nucleotide-binding</keyword>
<keyword evidence="6 15" id="KW-0347">Helicase</keyword>
<dbReference type="InterPro" id="IPR012340">
    <property type="entry name" value="NA-bd_OB-fold"/>
</dbReference>
<name>A0A2G9ZET2_9BACT</name>
<dbReference type="AlphaFoldDB" id="A0A2G9ZET2"/>
<evidence type="ECO:0000256" key="4">
    <source>
        <dbReference type="ARBA" id="ARBA00022763"/>
    </source>
</evidence>
<dbReference type="Gene3D" id="2.40.50.140">
    <property type="entry name" value="Nucleic acid-binding proteins"/>
    <property type="match status" value="1"/>
</dbReference>
<dbReference type="NCBIfam" id="NF008168">
    <property type="entry name" value="PRK10917.2-2"/>
    <property type="match status" value="1"/>
</dbReference>
<dbReference type="Pfam" id="PF00270">
    <property type="entry name" value="DEAD"/>
    <property type="match status" value="1"/>
</dbReference>
<dbReference type="InterPro" id="IPR004609">
    <property type="entry name" value="ATP-dep_DNA_helicase_RecG"/>
</dbReference>
<comment type="caution">
    <text evidence="18">The sequence shown here is derived from an EMBL/GenBank/DDBJ whole genome shotgun (WGS) entry which is preliminary data.</text>
</comment>
<evidence type="ECO:0000256" key="8">
    <source>
        <dbReference type="ARBA" id="ARBA00023125"/>
    </source>
</evidence>
<dbReference type="PANTHER" id="PTHR47964:SF1">
    <property type="entry name" value="ATP-DEPENDENT DNA HELICASE HOMOLOG RECG, CHLOROPLASTIC"/>
    <property type="match status" value="1"/>
</dbReference>
<gene>
    <name evidence="18" type="ORF">COX24_02605</name>
</gene>
<dbReference type="InterPro" id="IPR001650">
    <property type="entry name" value="Helicase_C-like"/>
</dbReference>
<evidence type="ECO:0000256" key="13">
    <source>
        <dbReference type="ARBA" id="ARBA00034808"/>
    </source>
</evidence>
<evidence type="ECO:0000256" key="10">
    <source>
        <dbReference type="ARBA" id="ARBA00023204"/>
    </source>
</evidence>
<dbReference type="GO" id="GO:0005524">
    <property type="term" value="F:ATP binding"/>
    <property type="evidence" value="ECO:0007669"/>
    <property type="project" value="UniProtKB-KW"/>
</dbReference>
<evidence type="ECO:0000256" key="9">
    <source>
        <dbReference type="ARBA" id="ARBA00023172"/>
    </source>
</evidence>
<accession>A0A2G9ZET2</accession>
<dbReference type="SUPFAM" id="SSF52540">
    <property type="entry name" value="P-loop containing nucleoside triphosphate hydrolases"/>
    <property type="match status" value="2"/>
</dbReference>